<name>A0A4Y9ZQU1_9AGAM</name>
<proteinExistence type="predicted"/>
<dbReference type="Proteomes" id="UP000298061">
    <property type="component" value="Unassembled WGS sequence"/>
</dbReference>
<evidence type="ECO:0000313" key="1">
    <source>
        <dbReference type="EMBL" id="TFY76201.1"/>
    </source>
</evidence>
<comment type="caution">
    <text evidence="1">The sequence shown here is derived from an EMBL/GenBank/DDBJ whole genome shotgun (WGS) entry which is preliminary data.</text>
</comment>
<protein>
    <submittedName>
        <fullName evidence="1">Uncharacterized protein</fullName>
    </submittedName>
</protein>
<dbReference type="EMBL" id="SFCI01001284">
    <property type="protein sequence ID" value="TFY76201.1"/>
    <property type="molecule type" value="Genomic_DNA"/>
</dbReference>
<gene>
    <name evidence="1" type="ORF">EWM64_g7813</name>
</gene>
<sequence length="61" mass="6651">MLPLPAATGPAQFLKFILVQLSSYQPEAEPRERDHMSIEDASKTDAFDAFLAAKSSVLSLV</sequence>
<dbReference type="AlphaFoldDB" id="A0A4Y9ZQU1"/>
<evidence type="ECO:0000313" key="2">
    <source>
        <dbReference type="Proteomes" id="UP000298061"/>
    </source>
</evidence>
<keyword evidence="2" id="KW-1185">Reference proteome</keyword>
<organism evidence="1 2">
    <name type="scientific">Hericium alpestre</name>
    <dbReference type="NCBI Taxonomy" id="135208"/>
    <lineage>
        <taxon>Eukaryota</taxon>
        <taxon>Fungi</taxon>
        <taxon>Dikarya</taxon>
        <taxon>Basidiomycota</taxon>
        <taxon>Agaricomycotina</taxon>
        <taxon>Agaricomycetes</taxon>
        <taxon>Russulales</taxon>
        <taxon>Hericiaceae</taxon>
        <taxon>Hericium</taxon>
    </lineage>
</organism>
<reference evidence="1 2" key="1">
    <citation type="submission" date="2019-02" db="EMBL/GenBank/DDBJ databases">
        <title>Genome sequencing of the rare red list fungi Hericium alpestre (H. flagellum).</title>
        <authorList>
            <person name="Buettner E."/>
            <person name="Kellner H."/>
        </authorList>
    </citation>
    <scope>NUCLEOTIDE SEQUENCE [LARGE SCALE GENOMIC DNA]</scope>
    <source>
        <strain evidence="1 2">DSM 108284</strain>
    </source>
</reference>
<accession>A0A4Y9ZQU1</accession>